<organism evidence="1 2">
    <name type="scientific">Dendrothele bispora (strain CBS 962.96)</name>
    <dbReference type="NCBI Taxonomy" id="1314807"/>
    <lineage>
        <taxon>Eukaryota</taxon>
        <taxon>Fungi</taxon>
        <taxon>Dikarya</taxon>
        <taxon>Basidiomycota</taxon>
        <taxon>Agaricomycotina</taxon>
        <taxon>Agaricomycetes</taxon>
        <taxon>Agaricomycetidae</taxon>
        <taxon>Agaricales</taxon>
        <taxon>Agaricales incertae sedis</taxon>
        <taxon>Dendrothele</taxon>
    </lineage>
</organism>
<name>A0A4S8LHZ8_DENBC</name>
<keyword evidence="2" id="KW-1185">Reference proteome</keyword>
<dbReference type="EMBL" id="ML179401">
    <property type="protein sequence ID" value="THU88654.1"/>
    <property type="molecule type" value="Genomic_DNA"/>
</dbReference>
<proteinExistence type="predicted"/>
<gene>
    <name evidence="1" type="ORF">K435DRAFT_866076</name>
</gene>
<evidence type="ECO:0000313" key="2">
    <source>
        <dbReference type="Proteomes" id="UP000297245"/>
    </source>
</evidence>
<dbReference type="Proteomes" id="UP000297245">
    <property type="component" value="Unassembled WGS sequence"/>
</dbReference>
<reference evidence="1 2" key="1">
    <citation type="journal article" date="2019" name="Nat. Ecol. Evol.">
        <title>Megaphylogeny resolves global patterns of mushroom evolution.</title>
        <authorList>
            <person name="Varga T."/>
            <person name="Krizsan K."/>
            <person name="Foldi C."/>
            <person name="Dima B."/>
            <person name="Sanchez-Garcia M."/>
            <person name="Sanchez-Ramirez S."/>
            <person name="Szollosi G.J."/>
            <person name="Szarkandi J.G."/>
            <person name="Papp V."/>
            <person name="Albert L."/>
            <person name="Andreopoulos W."/>
            <person name="Angelini C."/>
            <person name="Antonin V."/>
            <person name="Barry K.W."/>
            <person name="Bougher N.L."/>
            <person name="Buchanan P."/>
            <person name="Buyck B."/>
            <person name="Bense V."/>
            <person name="Catcheside P."/>
            <person name="Chovatia M."/>
            <person name="Cooper J."/>
            <person name="Damon W."/>
            <person name="Desjardin D."/>
            <person name="Finy P."/>
            <person name="Geml J."/>
            <person name="Haridas S."/>
            <person name="Hughes K."/>
            <person name="Justo A."/>
            <person name="Karasinski D."/>
            <person name="Kautmanova I."/>
            <person name="Kiss B."/>
            <person name="Kocsube S."/>
            <person name="Kotiranta H."/>
            <person name="LaButti K.M."/>
            <person name="Lechner B.E."/>
            <person name="Liimatainen K."/>
            <person name="Lipzen A."/>
            <person name="Lukacs Z."/>
            <person name="Mihaltcheva S."/>
            <person name="Morgado L.N."/>
            <person name="Niskanen T."/>
            <person name="Noordeloos M.E."/>
            <person name="Ohm R.A."/>
            <person name="Ortiz-Santana B."/>
            <person name="Ovrebo C."/>
            <person name="Racz N."/>
            <person name="Riley R."/>
            <person name="Savchenko A."/>
            <person name="Shiryaev A."/>
            <person name="Soop K."/>
            <person name="Spirin V."/>
            <person name="Szebenyi C."/>
            <person name="Tomsovsky M."/>
            <person name="Tulloss R.E."/>
            <person name="Uehling J."/>
            <person name="Grigoriev I.V."/>
            <person name="Vagvolgyi C."/>
            <person name="Papp T."/>
            <person name="Martin F.M."/>
            <person name="Miettinen O."/>
            <person name="Hibbett D.S."/>
            <person name="Nagy L.G."/>
        </authorList>
    </citation>
    <scope>NUCLEOTIDE SEQUENCE [LARGE SCALE GENOMIC DNA]</scope>
    <source>
        <strain evidence="1 2">CBS 962.96</strain>
    </source>
</reference>
<dbReference type="AlphaFoldDB" id="A0A4S8LHZ8"/>
<accession>A0A4S8LHZ8</accession>
<dbReference type="OrthoDB" id="3013454at2759"/>
<protein>
    <submittedName>
        <fullName evidence="1">Uncharacterized protein</fullName>
    </submittedName>
</protein>
<sequence length="175" mass="19668">MIVWLKTSIYFIQDKRLLGMIKHGIYKDDCEGLNLDTIEESYGTAGEPITRLPEQTGAGSLDDGDIPMFDLTNFQDNPENDLDNFDQLNSHIESISDDNSNEFLPAPVKPPRHACPFSEDEMQLFRDSLEAAVQADIVPHGYGILPEEWSDKHYPTVEIIRTGRKGGKRAFGPIT</sequence>
<evidence type="ECO:0000313" key="1">
    <source>
        <dbReference type="EMBL" id="THU88654.1"/>
    </source>
</evidence>